<dbReference type="EMBL" id="LSYV01000083">
    <property type="protein sequence ID" value="KXZ43704.1"/>
    <property type="molecule type" value="Genomic_DNA"/>
</dbReference>
<sequence>MGSANKCCTPPAAKDVLARELKRQKQLPQCLEPSGLHEYKPLREGFQFAAAIRQEISNADAFLGGFDNLEDNQDFAAAVESVKKACRPVDCKLASYKAAMEGTSIKKYELAQLYYERMKVRLDATAAPWPEYNFATVHHETLHKINKSLLATEGKPNTVATAPSRQPEQLAQGAPPPAMPFGGGGGGRGGGRFGAHGGRGPGGRGQGPAADAQEC</sequence>
<comment type="caution">
    <text evidence="2">The sequence shown here is derived from an EMBL/GenBank/DDBJ whole genome shotgun (WGS) entry which is preliminary data.</text>
</comment>
<evidence type="ECO:0000313" key="3">
    <source>
        <dbReference type="Proteomes" id="UP000075714"/>
    </source>
</evidence>
<dbReference type="Proteomes" id="UP000075714">
    <property type="component" value="Unassembled WGS sequence"/>
</dbReference>
<evidence type="ECO:0000313" key="2">
    <source>
        <dbReference type="EMBL" id="KXZ43704.1"/>
    </source>
</evidence>
<evidence type="ECO:0000256" key="1">
    <source>
        <dbReference type="SAM" id="MobiDB-lite"/>
    </source>
</evidence>
<feature type="compositionally biased region" description="Gly residues" evidence="1">
    <location>
        <begin position="181"/>
        <end position="206"/>
    </location>
</feature>
<keyword evidence="3" id="KW-1185">Reference proteome</keyword>
<accession>A0A150G1K3</accession>
<gene>
    <name evidence="2" type="ORF">GPECTOR_82g238</name>
</gene>
<name>A0A150G1K3_GONPE</name>
<proteinExistence type="predicted"/>
<feature type="compositionally biased region" description="Polar residues" evidence="1">
    <location>
        <begin position="158"/>
        <end position="169"/>
    </location>
</feature>
<protein>
    <submittedName>
        <fullName evidence="2">Uncharacterized protein</fullName>
    </submittedName>
</protein>
<organism evidence="2 3">
    <name type="scientific">Gonium pectorale</name>
    <name type="common">Green alga</name>
    <dbReference type="NCBI Taxonomy" id="33097"/>
    <lineage>
        <taxon>Eukaryota</taxon>
        <taxon>Viridiplantae</taxon>
        <taxon>Chlorophyta</taxon>
        <taxon>core chlorophytes</taxon>
        <taxon>Chlorophyceae</taxon>
        <taxon>CS clade</taxon>
        <taxon>Chlamydomonadales</taxon>
        <taxon>Volvocaceae</taxon>
        <taxon>Gonium</taxon>
    </lineage>
</organism>
<reference evidence="3" key="1">
    <citation type="journal article" date="2016" name="Nat. Commun.">
        <title>The Gonium pectorale genome demonstrates co-option of cell cycle regulation during the evolution of multicellularity.</title>
        <authorList>
            <person name="Hanschen E.R."/>
            <person name="Marriage T.N."/>
            <person name="Ferris P.J."/>
            <person name="Hamaji T."/>
            <person name="Toyoda A."/>
            <person name="Fujiyama A."/>
            <person name="Neme R."/>
            <person name="Noguchi H."/>
            <person name="Minakuchi Y."/>
            <person name="Suzuki M."/>
            <person name="Kawai-Toyooka H."/>
            <person name="Smith D.R."/>
            <person name="Sparks H."/>
            <person name="Anderson J."/>
            <person name="Bakaric R."/>
            <person name="Luria V."/>
            <person name="Karger A."/>
            <person name="Kirschner M.W."/>
            <person name="Durand P.M."/>
            <person name="Michod R.E."/>
            <person name="Nozaki H."/>
            <person name="Olson B.J."/>
        </authorList>
    </citation>
    <scope>NUCLEOTIDE SEQUENCE [LARGE SCALE GENOMIC DNA]</scope>
    <source>
        <strain evidence="3">NIES-2863</strain>
    </source>
</reference>
<feature type="region of interest" description="Disordered" evidence="1">
    <location>
        <begin position="157"/>
        <end position="215"/>
    </location>
</feature>
<dbReference type="AlphaFoldDB" id="A0A150G1K3"/>